<feature type="compositionally biased region" description="Basic and acidic residues" evidence="3">
    <location>
        <begin position="207"/>
        <end position="228"/>
    </location>
</feature>
<dbReference type="InterPro" id="IPR000467">
    <property type="entry name" value="G_patch_dom"/>
</dbReference>
<accession>V4P5M1</accession>
<gene>
    <name evidence="5" type="ORF">EUTSA_v10027298mg</name>
</gene>
<sequence length="322" mass="35840">MKLSFSLPPKSRSTVLPISEKNDEGNVKEFVTEFDPSKTLTDTKPRYVLIPPIEDRRKVIKNIHLPLQSASGLKFEADNIPPSGGSEQISYGLNLRQNVEEDKPASKPEPVEQMLLKSMRKHLESLPDAPLLEDFESVPVEGFGEALLAGYGWKPGQEIGLKPKEDVQIVEHNKWVGHSGIGFNPMKESGKEMNGKSIEKLGSGSQKECRVVRKRSRETEGESQTREKTTWLRSRIRVRVISKDVKSGRLYLKKAVVTDVVGPTTCDITMDESQELVQGIDQEFLETALPKRGGPVLVLSGRHKGVYGSLVEKDLEKETGVV</sequence>
<dbReference type="Pfam" id="PF25088">
    <property type="entry name" value="GPKOW_C"/>
    <property type="match status" value="1"/>
</dbReference>
<feature type="domain" description="G-patch" evidence="4">
    <location>
        <begin position="140"/>
        <end position="186"/>
    </location>
</feature>
<organism evidence="5 6">
    <name type="scientific">Eutrema salsugineum</name>
    <name type="common">Saltwater cress</name>
    <name type="synonym">Sisymbrium salsugineum</name>
    <dbReference type="NCBI Taxonomy" id="72664"/>
    <lineage>
        <taxon>Eukaryota</taxon>
        <taxon>Viridiplantae</taxon>
        <taxon>Streptophyta</taxon>
        <taxon>Embryophyta</taxon>
        <taxon>Tracheophyta</taxon>
        <taxon>Spermatophyta</taxon>
        <taxon>Magnoliopsida</taxon>
        <taxon>eudicotyledons</taxon>
        <taxon>Gunneridae</taxon>
        <taxon>Pentapetalae</taxon>
        <taxon>rosids</taxon>
        <taxon>malvids</taxon>
        <taxon>Brassicales</taxon>
        <taxon>Brassicaceae</taxon>
        <taxon>Eutremeae</taxon>
        <taxon>Eutrema</taxon>
    </lineage>
</organism>
<dbReference type="InterPro" id="IPR026822">
    <property type="entry name" value="Spp2/MOS2_G-patch"/>
</dbReference>
<dbReference type="Pfam" id="PF12656">
    <property type="entry name" value="G-patch_2"/>
    <property type="match status" value="1"/>
</dbReference>
<dbReference type="GO" id="GO:0005681">
    <property type="term" value="C:spliceosomal complex"/>
    <property type="evidence" value="ECO:0007669"/>
    <property type="project" value="TreeGrafter"/>
</dbReference>
<keyword evidence="6" id="KW-1185">Reference proteome</keyword>
<dbReference type="PANTHER" id="PTHR15818:SF2">
    <property type="entry name" value="G-PATCH DOMAIN AND KOW MOTIFS-CONTAINING PROTEIN"/>
    <property type="match status" value="1"/>
</dbReference>
<comment type="subcellular location">
    <subcellularLocation>
        <location evidence="1">Nucleus</location>
    </subcellularLocation>
</comment>
<evidence type="ECO:0000313" key="5">
    <source>
        <dbReference type="EMBL" id="ESQ54806.1"/>
    </source>
</evidence>
<evidence type="ECO:0000256" key="1">
    <source>
        <dbReference type="ARBA" id="ARBA00004123"/>
    </source>
</evidence>
<dbReference type="PROSITE" id="PS50174">
    <property type="entry name" value="G_PATCH"/>
    <property type="match status" value="1"/>
</dbReference>
<dbReference type="KEGG" id="eus:EUTSA_v10027298mg"/>
<dbReference type="InterPro" id="IPR045166">
    <property type="entry name" value="Spp2-like"/>
</dbReference>
<dbReference type="GO" id="GO:0003676">
    <property type="term" value="F:nucleic acid binding"/>
    <property type="evidence" value="ECO:0007669"/>
    <property type="project" value="InterPro"/>
</dbReference>
<feature type="region of interest" description="Disordered" evidence="3">
    <location>
        <begin position="181"/>
        <end position="228"/>
    </location>
</feature>
<protein>
    <recommendedName>
        <fullName evidence="4">G-patch domain-containing protein</fullName>
    </recommendedName>
</protein>
<dbReference type="AlphaFoldDB" id="V4P5M1"/>
<dbReference type="PANTHER" id="PTHR15818">
    <property type="entry name" value="G PATCH AND KOW-CONTAINING"/>
    <property type="match status" value="1"/>
</dbReference>
<dbReference type="Gramene" id="ESQ54806">
    <property type="protein sequence ID" value="ESQ54806"/>
    <property type="gene ID" value="EUTSA_v10027298mg"/>
</dbReference>
<dbReference type="Proteomes" id="UP000030689">
    <property type="component" value="Unassembled WGS sequence"/>
</dbReference>
<dbReference type="OMA" id="WLISHIR"/>
<dbReference type="GO" id="GO:0000398">
    <property type="term" value="P:mRNA splicing, via spliceosome"/>
    <property type="evidence" value="ECO:0007669"/>
    <property type="project" value="InterPro"/>
</dbReference>
<keyword evidence="2" id="KW-0539">Nucleus</keyword>
<evidence type="ECO:0000313" key="6">
    <source>
        <dbReference type="Proteomes" id="UP000030689"/>
    </source>
</evidence>
<name>V4P5M1_EUTSA</name>
<dbReference type="STRING" id="72664.V4P5M1"/>
<evidence type="ECO:0000259" key="4">
    <source>
        <dbReference type="PROSITE" id="PS50174"/>
    </source>
</evidence>
<feature type="compositionally biased region" description="Basic and acidic residues" evidence="3">
    <location>
        <begin position="188"/>
        <end position="199"/>
    </location>
</feature>
<evidence type="ECO:0000256" key="3">
    <source>
        <dbReference type="SAM" id="MobiDB-lite"/>
    </source>
</evidence>
<evidence type="ECO:0000256" key="2">
    <source>
        <dbReference type="ARBA" id="ARBA00023242"/>
    </source>
</evidence>
<dbReference type="Gene3D" id="2.30.30.140">
    <property type="match status" value="1"/>
</dbReference>
<reference evidence="5 6" key="1">
    <citation type="journal article" date="2013" name="Front. Plant Sci.">
        <title>The Reference Genome of the Halophytic Plant Eutrema salsugineum.</title>
        <authorList>
            <person name="Yang R."/>
            <person name="Jarvis D.E."/>
            <person name="Chen H."/>
            <person name="Beilstein M.A."/>
            <person name="Grimwood J."/>
            <person name="Jenkins J."/>
            <person name="Shu S."/>
            <person name="Prochnik S."/>
            <person name="Xin M."/>
            <person name="Ma C."/>
            <person name="Schmutz J."/>
            <person name="Wing R.A."/>
            <person name="Mitchell-Olds T."/>
            <person name="Schumaker K.S."/>
            <person name="Wang X."/>
        </authorList>
    </citation>
    <scope>NUCLEOTIDE SEQUENCE [LARGE SCALE GENOMIC DNA]</scope>
</reference>
<dbReference type="eggNOG" id="KOG4315">
    <property type="taxonomic scope" value="Eukaryota"/>
</dbReference>
<proteinExistence type="predicted"/>
<dbReference type="EMBL" id="KI517384">
    <property type="protein sequence ID" value="ESQ54806.1"/>
    <property type="molecule type" value="Genomic_DNA"/>
</dbReference>